<feature type="region of interest" description="Disordered" evidence="1">
    <location>
        <begin position="1"/>
        <end position="69"/>
    </location>
</feature>
<proteinExistence type="predicted"/>
<dbReference type="OrthoDB" id="5350396at2759"/>
<accession>A0A0A1TME6</accession>
<gene>
    <name evidence="2" type="ORF">VHEMI07821</name>
</gene>
<dbReference type="EMBL" id="CDHN01000004">
    <property type="protein sequence ID" value="CEJ92153.1"/>
    <property type="molecule type" value="Genomic_DNA"/>
</dbReference>
<dbReference type="HOGENOM" id="CLU_016938_1_0_1"/>
<dbReference type="Proteomes" id="UP000039046">
    <property type="component" value="Unassembled WGS sequence"/>
</dbReference>
<feature type="region of interest" description="Disordered" evidence="1">
    <location>
        <begin position="522"/>
        <end position="551"/>
    </location>
</feature>
<feature type="region of interest" description="Disordered" evidence="1">
    <location>
        <begin position="104"/>
        <end position="127"/>
    </location>
</feature>
<evidence type="ECO:0000256" key="1">
    <source>
        <dbReference type="SAM" id="MobiDB-lite"/>
    </source>
</evidence>
<reference evidence="2 3" key="1">
    <citation type="journal article" date="2015" name="Genome Announc.">
        <title>Draft Genome Sequence and Gene Annotation of the Entomopathogenic Fungus Verticillium hemipterigenum.</title>
        <authorList>
            <person name="Horn F."/>
            <person name="Habel A."/>
            <person name="Scharf D.H."/>
            <person name="Dworschak J."/>
            <person name="Brakhage A.A."/>
            <person name="Guthke R."/>
            <person name="Hertweck C."/>
            <person name="Linde J."/>
        </authorList>
    </citation>
    <scope>NUCLEOTIDE SEQUENCE [LARGE SCALE GENOMIC DNA]</scope>
</reference>
<evidence type="ECO:0000313" key="2">
    <source>
        <dbReference type="EMBL" id="CEJ92153.1"/>
    </source>
</evidence>
<keyword evidence="3" id="KW-1185">Reference proteome</keyword>
<name>A0A0A1TME6_9HYPO</name>
<evidence type="ECO:0000313" key="3">
    <source>
        <dbReference type="Proteomes" id="UP000039046"/>
    </source>
</evidence>
<protein>
    <submittedName>
        <fullName evidence="2">Uncharacterized protein</fullName>
    </submittedName>
</protein>
<dbReference type="STRING" id="1531966.A0A0A1TME6"/>
<dbReference type="AlphaFoldDB" id="A0A0A1TME6"/>
<feature type="compositionally biased region" description="Basic and acidic residues" evidence="1">
    <location>
        <begin position="522"/>
        <end position="531"/>
    </location>
</feature>
<sequence>MAQSRTEIGASDDSESDVNFSDDSLEDISTILGRVRPRDGAMPAPGPRPSQATGSPVAKRTASTTHKSPLAILPKHKFDLKALAKDARRDFATQASSERLQALVRDPSSASLREGSPASTIPNIFQDDEDGKAEKVLQAVQRSKPAVQNLSYRFFSRNIPPRNSKLPKDTGGSRWQLLTKGDAKAREANLVSGIPRLLISKAREQFPDSLFEWILQEICVQQSVIMRDEYSNIVADCPDHIKRIMSIEMIQKVLYQLGAQHTEPDWSKNTASLDSEENYYQGREWSRLRSVIQLFGRVATLLPLESCIYITKILLIMSMDKVIVYTIDVLTAYETAVEHLLDAIPATEWDQFCLSTCNDMDIHVRKQDIRLTALLCLPTATSRVHDLRRRLATSFLLQENMYAKRHPEVTVTMALILERLKEKDFDIIPTTDFVELRALILLLDIALDDGNVLPFENSDVERQFNSTVDKVTARLQDMWKRINDSGMKLSRTEAKSVLEWVQKRLAMAVRTRREAKRSILDIPEQKRERPSLKQQTFMQNFLKKPAPSAGS</sequence>
<organism evidence="2 3">
    <name type="scientific">[Torrubiella] hemipterigena</name>
    <dbReference type="NCBI Taxonomy" id="1531966"/>
    <lineage>
        <taxon>Eukaryota</taxon>
        <taxon>Fungi</taxon>
        <taxon>Dikarya</taxon>
        <taxon>Ascomycota</taxon>
        <taxon>Pezizomycotina</taxon>
        <taxon>Sordariomycetes</taxon>
        <taxon>Hypocreomycetidae</taxon>
        <taxon>Hypocreales</taxon>
        <taxon>Clavicipitaceae</taxon>
        <taxon>Clavicipitaceae incertae sedis</taxon>
        <taxon>'Torrubiella' clade</taxon>
    </lineage>
</organism>